<dbReference type="EMBL" id="QJKJ01009275">
    <property type="protein sequence ID" value="RDX77132.1"/>
    <property type="molecule type" value="Genomic_DNA"/>
</dbReference>
<dbReference type="GO" id="GO:0005524">
    <property type="term" value="F:ATP binding"/>
    <property type="evidence" value="ECO:0007669"/>
    <property type="project" value="InterPro"/>
</dbReference>
<dbReference type="InterPro" id="IPR051564">
    <property type="entry name" value="LRR_receptor-like_kinase"/>
</dbReference>
<dbReference type="InterPro" id="IPR000719">
    <property type="entry name" value="Prot_kinase_dom"/>
</dbReference>
<dbReference type="FunFam" id="1.10.510.10:FF:000530">
    <property type="entry name" value="probable receptor-like protein kinase At5g59700"/>
    <property type="match status" value="1"/>
</dbReference>
<evidence type="ECO:0000313" key="5">
    <source>
        <dbReference type="Proteomes" id="UP000257109"/>
    </source>
</evidence>
<dbReference type="OrthoDB" id="4062651at2759"/>
<name>A0A371FFN7_MUCPR</name>
<dbReference type="AlphaFoldDB" id="A0A371FFN7"/>
<dbReference type="GO" id="GO:0004672">
    <property type="term" value="F:protein kinase activity"/>
    <property type="evidence" value="ECO:0007669"/>
    <property type="project" value="InterPro"/>
</dbReference>
<proteinExistence type="predicted"/>
<gene>
    <name evidence="4" type="primary">NORK</name>
    <name evidence="4" type="ORF">CR513_42795</name>
</gene>
<reference evidence="4" key="1">
    <citation type="submission" date="2018-05" db="EMBL/GenBank/DDBJ databases">
        <title>Draft genome of Mucuna pruriens seed.</title>
        <authorList>
            <person name="Nnadi N.E."/>
            <person name="Vos R."/>
            <person name="Hasami M.H."/>
            <person name="Devisetty U.K."/>
            <person name="Aguiy J.C."/>
        </authorList>
    </citation>
    <scope>NUCLEOTIDE SEQUENCE [LARGE SCALE GENOMIC DNA]</scope>
    <source>
        <strain evidence="4">JCA_2017</strain>
    </source>
</reference>
<dbReference type="Proteomes" id="UP000257109">
    <property type="component" value="Unassembled WGS sequence"/>
</dbReference>
<feature type="domain" description="Protein kinase" evidence="3">
    <location>
        <begin position="333"/>
        <end position="605"/>
    </location>
</feature>
<evidence type="ECO:0000313" key="4">
    <source>
        <dbReference type="EMBL" id="RDX77132.1"/>
    </source>
</evidence>
<evidence type="ECO:0000256" key="1">
    <source>
        <dbReference type="SAM" id="Phobius"/>
    </source>
</evidence>
<feature type="non-terminal residue" evidence="4">
    <location>
        <position position="1"/>
    </location>
</feature>
<dbReference type="InterPro" id="IPR008271">
    <property type="entry name" value="Ser/Thr_kinase_AS"/>
</dbReference>
<feature type="chain" id="PRO_5016968122" evidence="2">
    <location>
        <begin position="44"/>
        <end position="605"/>
    </location>
</feature>
<dbReference type="Pfam" id="PF19160">
    <property type="entry name" value="SPARK"/>
    <property type="match status" value="1"/>
</dbReference>
<accession>A0A371FFN7</accession>
<keyword evidence="1" id="KW-0472">Membrane</keyword>
<keyword evidence="5" id="KW-1185">Reference proteome</keyword>
<protein>
    <submittedName>
        <fullName evidence="4">Nodulation receptor kinase</fullName>
    </submittedName>
</protein>
<keyword evidence="4" id="KW-0418">Kinase</keyword>
<keyword evidence="4" id="KW-0808">Transferase</keyword>
<feature type="transmembrane region" description="Helical" evidence="1">
    <location>
        <begin position="247"/>
        <end position="271"/>
    </location>
</feature>
<keyword evidence="2" id="KW-0732">Signal</keyword>
<feature type="signal peptide" evidence="2">
    <location>
        <begin position="1"/>
        <end position="43"/>
    </location>
</feature>
<dbReference type="PROSITE" id="PS50011">
    <property type="entry name" value="PROTEIN_KINASE_DOM"/>
    <property type="match status" value="1"/>
</dbReference>
<organism evidence="4 5">
    <name type="scientific">Mucuna pruriens</name>
    <name type="common">Velvet bean</name>
    <name type="synonym">Dolichos pruriens</name>
    <dbReference type="NCBI Taxonomy" id="157652"/>
    <lineage>
        <taxon>Eukaryota</taxon>
        <taxon>Viridiplantae</taxon>
        <taxon>Streptophyta</taxon>
        <taxon>Embryophyta</taxon>
        <taxon>Tracheophyta</taxon>
        <taxon>Spermatophyta</taxon>
        <taxon>Magnoliopsida</taxon>
        <taxon>eudicotyledons</taxon>
        <taxon>Gunneridae</taxon>
        <taxon>Pentapetalae</taxon>
        <taxon>rosids</taxon>
        <taxon>fabids</taxon>
        <taxon>Fabales</taxon>
        <taxon>Fabaceae</taxon>
        <taxon>Papilionoideae</taxon>
        <taxon>50 kb inversion clade</taxon>
        <taxon>NPAAA clade</taxon>
        <taxon>indigoferoid/millettioid clade</taxon>
        <taxon>Phaseoleae</taxon>
        <taxon>Mucuna</taxon>
    </lineage>
</organism>
<dbReference type="PANTHER" id="PTHR48055:SF9">
    <property type="entry name" value="PROTEIN KINASE DOMAIN-CONTAINING PROTEIN"/>
    <property type="match status" value="1"/>
</dbReference>
<dbReference type="InterPro" id="IPR043891">
    <property type="entry name" value="SPARK"/>
</dbReference>
<sequence length="605" mass="66856">MFILTIYVKSMLDFSCSNAMKFRGKSSLLLLILLFSTLHLTCSQTPVYNCVLDIQFSSALTSSNCELYNWGGFINGCCGLYFGEYLYALGLRTNQTGKIFLNSSEQKNCLASMEASGKIFTCYGIEKLTSGVGGCSDYTITDVINQLGDNFRRFDEDCMPLSINGRPNETCTKCLKAWEDISAKSDSISGSESSNISAYLCRFAGLVSLTSTRIYDKESILEVYKCLGEHTLSAVNQEVKATGNINLGLWIAFGITGVTVVVFLAALALFVTRTRSAPTVQDGTQDKAFVNFYVPDSEPSISLSYMAPSNYPESDSTSLKITLKGVYVATNNLSASNFIGQGVAGKVYKGVLSNNQYVAVKHITNEGYMETFVREVRSLSHVRHENLVALLGYCESEAECFLVYELCHNGNLSEWLFGNGKVLSWTQRLEIAIDSARGLEFLHTYPNGCIVHRDVKPSNILIDANFKAKLSDFGLSRVMDMGQSYVSSEVRGTFGYIDPEYRTNHHVKASGDVYSFGIVLLQLLSGQRVLNIDFQRPMSLGKMARDVVRGGDTSEFADPKLKGDYSVEAFDIVLKLALSCIGLKWQRPSMEQVLYSLEKALHISL</sequence>
<dbReference type="PANTHER" id="PTHR48055">
    <property type="entry name" value="LEUCINE-RICH REPEAT RECEPTOR PROTEIN KINASE EMS1"/>
    <property type="match status" value="1"/>
</dbReference>
<dbReference type="InterPro" id="IPR011009">
    <property type="entry name" value="Kinase-like_dom_sf"/>
</dbReference>
<dbReference type="Pfam" id="PF00069">
    <property type="entry name" value="Pkinase"/>
    <property type="match status" value="1"/>
</dbReference>
<dbReference type="GO" id="GO:0016020">
    <property type="term" value="C:membrane"/>
    <property type="evidence" value="ECO:0007669"/>
    <property type="project" value="TreeGrafter"/>
</dbReference>
<keyword evidence="4" id="KW-0675">Receptor</keyword>
<keyword evidence="1" id="KW-0812">Transmembrane</keyword>
<evidence type="ECO:0000256" key="2">
    <source>
        <dbReference type="SAM" id="SignalP"/>
    </source>
</evidence>
<evidence type="ECO:0000259" key="3">
    <source>
        <dbReference type="PROSITE" id="PS50011"/>
    </source>
</evidence>
<dbReference type="SUPFAM" id="SSF56112">
    <property type="entry name" value="Protein kinase-like (PK-like)"/>
    <property type="match status" value="1"/>
</dbReference>
<keyword evidence="1" id="KW-1133">Transmembrane helix</keyword>
<dbReference type="FunFam" id="3.30.200.20:FF:000608">
    <property type="entry name" value="Serine/threonine kinase protein"/>
    <property type="match status" value="1"/>
</dbReference>
<dbReference type="PROSITE" id="PS00108">
    <property type="entry name" value="PROTEIN_KINASE_ST"/>
    <property type="match status" value="1"/>
</dbReference>
<dbReference type="Gene3D" id="1.10.510.10">
    <property type="entry name" value="Transferase(Phosphotransferase) domain 1"/>
    <property type="match status" value="1"/>
</dbReference>
<dbReference type="Gene3D" id="3.30.200.20">
    <property type="entry name" value="Phosphorylase Kinase, domain 1"/>
    <property type="match status" value="1"/>
</dbReference>
<dbReference type="SMART" id="SM00220">
    <property type="entry name" value="S_TKc"/>
    <property type="match status" value="1"/>
</dbReference>
<comment type="caution">
    <text evidence="4">The sequence shown here is derived from an EMBL/GenBank/DDBJ whole genome shotgun (WGS) entry which is preliminary data.</text>
</comment>